<evidence type="ECO:0000256" key="2">
    <source>
        <dbReference type="ARBA" id="ARBA00022603"/>
    </source>
</evidence>
<dbReference type="InterPro" id="IPR029026">
    <property type="entry name" value="tRNA_m1G_MTases_N"/>
</dbReference>
<evidence type="ECO:0000256" key="3">
    <source>
        <dbReference type="ARBA" id="ARBA00022679"/>
    </source>
</evidence>
<dbReference type="AlphaFoldDB" id="A0A062UAT9"/>
<evidence type="ECO:0000313" key="6">
    <source>
        <dbReference type="EMBL" id="KCZ53694.1"/>
    </source>
</evidence>
<proteinExistence type="inferred from homology"/>
<dbReference type="PATRIC" id="fig|1280946.3.peg.2419"/>
<sequence length="279" mass="30586">MLEFLTVACIWQRYSRADRRVKTGKTMADQRSPAIILHSPQLGENIGAAARVMRNFGLTDLRLVTPRDGWPNPAAETMSAGAFEAGVTVQVFETLQEALEGISWLAAATARLRGMEKRVGDAAEAAEAVSERLDTGKSAIMFGGEKSGLPNDAVAVADFLMTYPVDTDFKSLNLAQAVCVFCAEWGKRAIGARADVEDGKAGLGDPAPRDELYRMFEHFEDELERAGYFFPPEKTALMKDNLRAALIRADWTRQEVQTFRGAIKALALGRGKARVVRDD</sequence>
<dbReference type="CDD" id="cd18093">
    <property type="entry name" value="SpoU-like_TrmJ"/>
    <property type="match status" value="1"/>
</dbReference>
<dbReference type="PANTHER" id="PTHR42786:SF7">
    <property type="entry name" value="TRNA_RRNA METHYLTRANSFERASE SPOU TYPE DOMAIN-CONTAINING PROTEIN"/>
    <property type="match status" value="1"/>
</dbReference>
<keyword evidence="3" id="KW-0808">Transferase</keyword>
<dbReference type="Gene3D" id="3.40.1280.10">
    <property type="match status" value="1"/>
</dbReference>
<evidence type="ECO:0000313" key="7">
    <source>
        <dbReference type="Proteomes" id="UP000027037"/>
    </source>
</evidence>
<evidence type="ECO:0000259" key="5">
    <source>
        <dbReference type="Pfam" id="PF00588"/>
    </source>
</evidence>
<dbReference type="GO" id="GO:0002128">
    <property type="term" value="P:tRNA nucleoside ribose methylation"/>
    <property type="evidence" value="ECO:0007669"/>
    <property type="project" value="TreeGrafter"/>
</dbReference>
<dbReference type="GO" id="GO:0003723">
    <property type="term" value="F:RNA binding"/>
    <property type="evidence" value="ECO:0007669"/>
    <property type="project" value="InterPro"/>
</dbReference>
<comment type="caution">
    <text evidence="6">The sequence shown here is derived from an EMBL/GenBank/DDBJ whole genome shotgun (WGS) entry which is preliminary data.</text>
</comment>
<dbReference type="InterPro" id="IPR004384">
    <property type="entry name" value="RNA_MeTrfase_TrmJ/LasT"/>
</dbReference>
<dbReference type="GO" id="GO:0008173">
    <property type="term" value="F:RNA methyltransferase activity"/>
    <property type="evidence" value="ECO:0007669"/>
    <property type="project" value="InterPro"/>
</dbReference>
<name>A0A062UAT9_9PROT</name>
<dbReference type="Pfam" id="PF00588">
    <property type="entry name" value="SpoU_methylase"/>
    <property type="match status" value="1"/>
</dbReference>
<dbReference type="STRING" id="1280946.HY29_16285"/>
<comment type="similarity">
    <text evidence="1">Belongs to the class IV-like SAM-binding methyltransferase superfamily. RNA methyltransferase TrmH family.</text>
</comment>
<dbReference type="PANTHER" id="PTHR42786">
    <property type="entry name" value="TRNA/RRNA METHYLTRANSFERASE"/>
    <property type="match status" value="1"/>
</dbReference>
<accession>A0A062UAT9</accession>
<dbReference type="PIRSF" id="PIRSF004808">
    <property type="entry name" value="LasT"/>
    <property type="match status" value="1"/>
</dbReference>
<dbReference type="SUPFAM" id="SSF75217">
    <property type="entry name" value="alpha/beta knot"/>
    <property type="match status" value="1"/>
</dbReference>
<gene>
    <name evidence="6" type="ORF">HY29_16285</name>
</gene>
<keyword evidence="4" id="KW-0949">S-adenosyl-L-methionine</keyword>
<dbReference type="Proteomes" id="UP000027037">
    <property type="component" value="Unassembled WGS sequence"/>
</dbReference>
<keyword evidence="2" id="KW-0489">Methyltransferase</keyword>
<dbReference type="InterPro" id="IPR029028">
    <property type="entry name" value="Alpha/beta_knot_MTases"/>
</dbReference>
<dbReference type="eggNOG" id="COG0565">
    <property type="taxonomic scope" value="Bacteria"/>
</dbReference>
<protein>
    <recommendedName>
        <fullName evidence="5">tRNA/rRNA methyltransferase SpoU type domain-containing protein</fullName>
    </recommendedName>
</protein>
<organism evidence="6 7">
    <name type="scientific">Hyphomonas beringensis</name>
    <dbReference type="NCBI Taxonomy" id="1280946"/>
    <lineage>
        <taxon>Bacteria</taxon>
        <taxon>Pseudomonadati</taxon>
        <taxon>Pseudomonadota</taxon>
        <taxon>Alphaproteobacteria</taxon>
        <taxon>Hyphomonadales</taxon>
        <taxon>Hyphomonadaceae</taxon>
        <taxon>Hyphomonas</taxon>
    </lineage>
</organism>
<dbReference type="InterPro" id="IPR001537">
    <property type="entry name" value="SpoU_MeTrfase"/>
</dbReference>
<reference evidence="6 7" key="1">
    <citation type="journal article" date="2014" name="Antonie Van Leeuwenhoek">
        <title>Hyphomonas beringensis sp. nov. and Hyphomonas chukchiensis sp. nov., isolated from surface seawater of the Bering Sea and Chukchi Sea.</title>
        <authorList>
            <person name="Li C."/>
            <person name="Lai Q."/>
            <person name="Li G."/>
            <person name="Dong C."/>
            <person name="Wang J."/>
            <person name="Liao Y."/>
            <person name="Shao Z."/>
        </authorList>
    </citation>
    <scope>NUCLEOTIDE SEQUENCE [LARGE SCALE GENOMIC DNA]</scope>
    <source>
        <strain evidence="6 7">25B14_1</strain>
    </source>
</reference>
<feature type="domain" description="tRNA/rRNA methyltransferase SpoU type" evidence="5">
    <location>
        <begin position="34"/>
        <end position="182"/>
    </location>
</feature>
<evidence type="ECO:0000256" key="1">
    <source>
        <dbReference type="ARBA" id="ARBA00007228"/>
    </source>
</evidence>
<dbReference type="Gene3D" id="1.10.8.590">
    <property type="match status" value="1"/>
</dbReference>
<dbReference type="GO" id="GO:0005829">
    <property type="term" value="C:cytosol"/>
    <property type="evidence" value="ECO:0007669"/>
    <property type="project" value="TreeGrafter"/>
</dbReference>
<evidence type="ECO:0000256" key="4">
    <source>
        <dbReference type="ARBA" id="ARBA00022691"/>
    </source>
</evidence>
<dbReference type="EMBL" id="AWFF01000047">
    <property type="protein sequence ID" value="KCZ53694.1"/>
    <property type="molecule type" value="Genomic_DNA"/>
</dbReference>
<keyword evidence="7" id="KW-1185">Reference proteome</keyword>